<evidence type="ECO:0000313" key="9">
    <source>
        <dbReference type="Proteomes" id="UP001206595"/>
    </source>
</evidence>
<keyword evidence="6" id="KW-0408">Iron</keyword>
<dbReference type="Proteomes" id="UP001206595">
    <property type="component" value="Unassembled WGS sequence"/>
</dbReference>
<evidence type="ECO:0000256" key="4">
    <source>
        <dbReference type="ARBA" id="ARBA00022964"/>
    </source>
</evidence>
<gene>
    <name evidence="8" type="ORF">K450DRAFT_232051</name>
</gene>
<evidence type="ECO:0000256" key="2">
    <source>
        <dbReference type="ARBA" id="ARBA00022723"/>
    </source>
</evidence>
<dbReference type="RefSeq" id="XP_051446594.1">
    <property type="nucleotide sequence ID" value="XM_051587532.1"/>
</dbReference>
<sequence length="298" mass="33872">MAESVDNSLTDRILRLVSKQDSLPEFPADAEDLPSDYEYDPDADEEIEEVEEISENDLLQYLESERSALSVAKQLFFTEQLENANQLQLQVLSPDDVHTLYNVGAVVIDNVIDPAIIRGANQEAAVMKDNGEFQPAQQYRKEGDDMFRDETARDDQTVWLDPAIDYEQESKQHLNQVLRMISQGLLQDLSKIIHLNGKVEYQLAYYHPQNARYERHRDAFPVSDREDVTQRRVTAIVYLNPDWVQGDGGELRIFGKNGEADQDIAPIASRMVVFLSGVADHAVVAASQDRYALTAWIR</sequence>
<evidence type="ECO:0000259" key="7">
    <source>
        <dbReference type="PROSITE" id="PS51471"/>
    </source>
</evidence>
<dbReference type="InterPro" id="IPR051559">
    <property type="entry name" value="HIF_prolyl_hydroxylases"/>
</dbReference>
<evidence type="ECO:0000256" key="3">
    <source>
        <dbReference type="ARBA" id="ARBA00022896"/>
    </source>
</evidence>
<dbReference type="PANTHER" id="PTHR12907">
    <property type="entry name" value="EGL NINE HOMOLOG-RELATED"/>
    <property type="match status" value="1"/>
</dbReference>
<dbReference type="InterPro" id="IPR005123">
    <property type="entry name" value="Oxoglu/Fe-dep_dioxygenase_dom"/>
</dbReference>
<dbReference type="PROSITE" id="PS51471">
    <property type="entry name" value="FE2OG_OXY"/>
    <property type="match status" value="1"/>
</dbReference>
<dbReference type="GO" id="GO:0071456">
    <property type="term" value="P:cellular response to hypoxia"/>
    <property type="evidence" value="ECO:0007669"/>
    <property type="project" value="TreeGrafter"/>
</dbReference>
<reference evidence="8" key="2">
    <citation type="journal article" date="2022" name="Proc. Natl. Acad. Sci. U.S.A.">
        <title>Diploid-dominant life cycles characterize the early evolution of Fungi.</title>
        <authorList>
            <person name="Amses K.R."/>
            <person name="Simmons D.R."/>
            <person name="Longcore J.E."/>
            <person name="Mondo S.J."/>
            <person name="Seto K."/>
            <person name="Jeronimo G.H."/>
            <person name="Bonds A.E."/>
            <person name="Quandt C.A."/>
            <person name="Davis W.J."/>
            <person name="Chang Y."/>
            <person name="Federici B.A."/>
            <person name="Kuo A."/>
            <person name="LaButti K."/>
            <person name="Pangilinan J."/>
            <person name="Andreopoulos W."/>
            <person name="Tritt A."/>
            <person name="Riley R."/>
            <person name="Hundley H."/>
            <person name="Johnson J."/>
            <person name="Lipzen A."/>
            <person name="Barry K."/>
            <person name="Lang B.F."/>
            <person name="Cuomo C.A."/>
            <person name="Buchler N.E."/>
            <person name="Grigoriev I.V."/>
            <person name="Spatafora J.W."/>
            <person name="Stajich J.E."/>
            <person name="James T.Y."/>
        </authorList>
    </citation>
    <scope>NUCLEOTIDE SEQUENCE</scope>
    <source>
        <strain evidence="8">AG</strain>
    </source>
</reference>
<evidence type="ECO:0000256" key="1">
    <source>
        <dbReference type="ARBA" id="ARBA00001961"/>
    </source>
</evidence>
<keyword evidence="5" id="KW-0560">Oxidoreductase</keyword>
<accession>A0AAD5EFY8</accession>
<dbReference type="GeneID" id="75912877"/>
<reference evidence="8" key="1">
    <citation type="submission" date="2021-06" db="EMBL/GenBank/DDBJ databases">
        <authorList>
            <consortium name="DOE Joint Genome Institute"/>
            <person name="Mondo S.J."/>
            <person name="Amses K.R."/>
            <person name="Simmons D.R."/>
            <person name="Longcore J.E."/>
            <person name="Seto K."/>
            <person name="Alves G.H."/>
            <person name="Bonds A.E."/>
            <person name="Quandt C.A."/>
            <person name="Davis W.J."/>
            <person name="Chang Y."/>
            <person name="Letcher P.M."/>
            <person name="Powell M.J."/>
            <person name="Kuo A."/>
            <person name="Labutti K."/>
            <person name="Pangilinan J."/>
            <person name="Andreopoulos W."/>
            <person name="Tritt A."/>
            <person name="Riley R."/>
            <person name="Hundley H."/>
            <person name="Johnson J."/>
            <person name="Lipzen A."/>
            <person name="Barry K."/>
            <person name="Berbee M.L."/>
            <person name="Buchler N.E."/>
            <person name="Grigoriev I.V."/>
            <person name="Spatafora J.W."/>
            <person name="Stajich J.E."/>
            <person name="James T.Y."/>
        </authorList>
    </citation>
    <scope>NUCLEOTIDE SEQUENCE</scope>
    <source>
        <strain evidence="8">AG</strain>
    </source>
</reference>
<feature type="domain" description="Fe2OG dioxygenase" evidence="7">
    <location>
        <begin position="197"/>
        <end position="298"/>
    </location>
</feature>
<keyword evidence="3" id="KW-0847">Vitamin C</keyword>
<dbReference type="GO" id="GO:0031543">
    <property type="term" value="F:peptidyl-proline dioxygenase activity"/>
    <property type="evidence" value="ECO:0007669"/>
    <property type="project" value="TreeGrafter"/>
</dbReference>
<keyword evidence="4" id="KW-0223">Dioxygenase</keyword>
<dbReference type="PANTHER" id="PTHR12907:SF26">
    <property type="entry name" value="HIF PROLYL HYDROXYLASE, ISOFORM C"/>
    <property type="match status" value="1"/>
</dbReference>
<dbReference type="SMART" id="SM00702">
    <property type="entry name" value="P4Hc"/>
    <property type="match status" value="1"/>
</dbReference>
<dbReference type="Pfam" id="PF13640">
    <property type="entry name" value="2OG-FeII_Oxy_3"/>
    <property type="match status" value="1"/>
</dbReference>
<proteinExistence type="predicted"/>
<dbReference type="InterPro" id="IPR006620">
    <property type="entry name" value="Pro_4_hyd_alph"/>
</dbReference>
<dbReference type="Gene3D" id="2.60.120.620">
    <property type="entry name" value="q2cbj1_9rhob like domain"/>
    <property type="match status" value="1"/>
</dbReference>
<comment type="caution">
    <text evidence="8">The sequence shown here is derived from an EMBL/GenBank/DDBJ whole genome shotgun (WGS) entry which is preliminary data.</text>
</comment>
<name>A0AAD5EFY8_UMBRA</name>
<evidence type="ECO:0000256" key="6">
    <source>
        <dbReference type="ARBA" id="ARBA00023004"/>
    </source>
</evidence>
<evidence type="ECO:0000313" key="8">
    <source>
        <dbReference type="EMBL" id="KAI8581590.1"/>
    </source>
</evidence>
<dbReference type="InterPro" id="IPR044862">
    <property type="entry name" value="Pro_4_hyd_alph_FE2OG_OXY"/>
</dbReference>
<evidence type="ECO:0000256" key="5">
    <source>
        <dbReference type="ARBA" id="ARBA00023002"/>
    </source>
</evidence>
<dbReference type="AlphaFoldDB" id="A0AAD5EFY8"/>
<comment type="cofactor">
    <cofactor evidence="1">
        <name>L-ascorbate</name>
        <dbReference type="ChEBI" id="CHEBI:38290"/>
    </cofactor>
</comment>
<keyword evidence="2" id="KW-0479">Metal-binding</keyword>
<dbReference type="GO" id="GO:0008198">
    <property type="term" value="F:ferrous iron binding"/>
    <property type="evidence" value="ECO:0007669"/>
    <property type="project" value="TreeGrafter"/>
</dbReference>
<dbReference type="GO" id="GO:0031418">
    <property type="term" value="F:L-ascorbic acid binding"/>
    <property type="evidence" value="ECO:0007669"/>
    <property type="project" value="UniProtKB-KW"/>
</dbReference>
<keyword evidence="9" id="KW-1185">Reference proteome</keyword>
<organism evidence="8 9">
    <name type="scientific">Umbelopsis ramanniana AG</name>
    <dbReference type="NCBI Taxonomy" id="1314678"/>
    <lineage>
        <taxon>Eukaryota</taxon>
        <taxon>Fungi</taxon>
        <taxon>Fungi incertae sedis</taxon>
        <taxon>Mucoromycota</taxon>
        <taxon>Mucoromycotina</taxon>
        <taxon>Umbelopsidomycetes</taxon>
        <taxon>Umbelopsidales</taxon>
        <taxon>Umbelopsidaceae</taxon>
        <taxon>Umbelopsis</taxon>
    </lineage>
</organism>
<dbReference type="EMBL" id="MU620905">
    <property type="protein sequence ID" value="KAI8581590.1"/>
    <property type="molecule type" value="Genomic_DNA"/>
</dbReference>
<protein>
    <recommendedName>
        <fullName evidence="7">Fe2OG dioxygenase domain-containing protein</fullName>
    </recommendedName>
</protein>